<dbReference type="PANTHER" id="PTHR21461:SF52">
    <property type="entry name" value="GLYCOSYLTRANSFERASE FAMILY 92 PROTEIN"/>
    <property type="match status" value="1"/>
</dbReference>
<evidence type="ECO:0000256" key="6">
    <source>
        <dbReference type="ARBA" id="ARBA00022989"/>
    </source>
</evidence>
<dbReference type="Pfam" id="PF12701">
    <property type="entry name" value="LSM14"/>
    <property type="match status" value="1"/>
</dbReference>
<comment type="subcellular location">
    <subcellularLocation>
        <location evidence="1">Membrane</location>
        <topology evidence="1">Single-pass membrane protein</topology>
    </subcellularLocation>
</comment>
<dbReference type="Gene3D" id="2.30.30.100">
    <property type="match status" value="1"/>
</dbReference>
<keyword evidence="6" id="KW-1133">Transmembrane helix</keyword>
<evidence type="ECO:0000256" key="5">
    <source>
        <dbReference type="ARBA" id="ARBA00022692"/>
    </source>
</evidence>
<dbReference type="PANTHER" id="PTHR21461">
    <property type="entry name" value="GLYCOSYLTRANSFERASE FAMILY 92 PROTEIN"/>
    <property type="match status" value="1"/>
</dbReference>
<dbReference type="Proteomes" id="UP001318040">
    <property type="component" value="Unplaced"/>
</dbReference>
<name>A0AAJ7WKU7_PETMA</name>
<gene>
    <name evidence="11" type="primary">LOC116938177</name>
</gene>
<protein>
    <recommendedName>
        <fullName evidence="8">Glycosyltransferase family 92 protein</fullName>
        <ecNumber evidence="8">2.4.1.-</ecNumber>
    </recommendedName>
</protein>
<dbReference type="GO" id="GO:0016757">
    <property type="term" value="F:glycosyltransferase activity"/>
    <property type="evidence" value="ECO:0007669"/>
    <property type="project" value="UniProtKB-UniRule"/>
</dbReference>
<dbReference type="Pfam" id="PF01697">
    <property type="entry name" value="Glyco_transf_92"/>
    <property type="match status" value="1"/>
</dbReference>
<keyword evidence="7" id="KW-0472">Membrane</keyword>
<evidence type="ECO:0000313" key="10">
    <source>
        <dbReference type="Proteomes" id="UP001318040"/>
    </source>
</evidence>
<dbReference type="GO" id="GO:0005737">
    <property type="term" value="C:cytoplasm"/>
    <property type="evidence" value="ECO:0007669"/>
    <property type="project" value="TreeGrafter"/>
</dbReference>
<dbReference type="KEGG" id="pmrn:116938177"/>
<dbReference type="InterPro" id="IPR010920">
    <property type="entry name" value="LSM_dom_sf"/>
</dbReference>
<dbReference type="InterPro" id="IPR008166">
    <property type="entry name" value="Glyco_transf_92"/>
</dbReference>
<evidence type="ECO:0000256" key="4">
    <source>
        <dbReference type="ARBA" id="ARBA00022679"/>
    </source>
</evidence>
<reference evidence="11" key="1">
    <citation type="submission" date="2025-08" db="UniProtKB">
        <authorList>
            <consortium name="RefSeq"/>
        </authorList>
    </citation>
    <scope>IDENTIFICATION</scope>
    <source>
        <tissue evidence="11">Sperm</tissue>
    </source>
</reference>
<accession>A0AAJ7WKU7</accession>
<evidence type="ECO:0000256" key="1">
    <source>
        <dbReference type="ARBA" id="ARBA00004167"/>
    </source>
</evidence>
<keyword evidence="5" id="KW-0812">Transmembrane</keyword>
<comment type="similarity">
    <text evidence="2 8">Belongs to the glycosyltransferase 92 family.</text>
</comment>
<keyword evidence="3 8" id="KW-0328">Glycosyltransferase</keyword>
<dbReference type="SUPFAM" id="SSF50182">
    <property type="entry name" value="Sm-like ribonucleoproteins"/>
    <property type="match status" value="1"/>
</dbReference>
<dbReference type="RefSeq" id="XP_032801187.1">
    <property type="nucleotide sequence ID" value="XM_032945296.1"/>
</dbReference>
<keyword evidence="10" id="KW-1185">Reference proteome</keyword>
<keyword evidence="4 8" id="KW-0808">Transferase</keyword>
<dbReference type="SMART" id="SM01271">
    <property type="entry name" value="LSM14"/>
    <property type="match status" value="1"/>
</dbReference>
<dbReference type="AlphaFoldDB" id="A0AAJ7WKU7"/>
<proteinExistence type="inferred from homology"/>
<feature type="domain" description="Lsm14-like N-terminal" evidence="9">
    <location>
        <begin position="1"/>
        <end position="117"/>
    </location>
</feature>
<evidence type="ECO:0000256" key="2">
    <source>
        <dbReference type="ARBA" id="ARBA00007647"/>
    </source>
</evidence>
<organism evidence="10 11">
    <name type="scientific">Petromyzon marinus</name>
    <name type="common">Sea lamprey</name>
    <dbReference type="NCBI Taxonomy" id="7757"/>
    <lineage>
        <taxon>Eukaryota</taxon>
        <taxon>Metazoa</taxon>
        <taxon>Chordata</taxon>
        <taxon>Craniata</taxon>
        <taxon>Vertebrata</taxon>
        <taxon>Cyclostomata</taxon>
        <taxon>Hyperoartia</taxon>
        <taxon>Petromyzontiformes</taxon>
        <taxon>Petromyzontidae</taxon>
        <taxon>Petromyzon</taxon>
    </lineage>
</organism>
<dbReference type="GO" id="GO:0016020">
    <property type="term" value="C:membrane"/>
    <property type="evidence" value="ECO:0007669"/>
    <property type="project" value="UniProtKB-SubCell"/>
</dbReference>
<sequence>MAGIRYEGILCDINTDDSTVVLAKGDSLGQQQQQQEEALGLGKVCQEEVNVSATLSPSGQIVRLRGTEGRPADRPIAPREEVFEYIVFRVSEIKDLTPCEYMLSALHHDVAMVQGDAKWRFYGEEQQQQEHSALDWQVIQVNSSVFRPKPGSASDKIDRVTLCGQRGALQNTSMMRVRDTKIFLVSAYHDQREAGQSTRIIGIANRYEPDVLSCHFCCRGHSEILTVTASAYVHSDHFDFPYGTADFLCTEPLDCEPGHVSVQRMRTIPDEEEAEWVFMPVRNRLYMPPTFTQEFSVCISTLFGNYGNVLQFVQAIEMYRILGAGRVTVYNTSCSSELNKVLLYYIKTGLVEVVQWPITDYVRVSRGWHYPEHPGELHYYGQIAALNDCVSRHMYSTRYLVLTDIDEVIIPLKHTKWKDLMRYLNDKYGADIYTFENHVFPYTVSEEFRSKFQAWNAIPGVNIMRHIRREPNLPEVFNPTKMILNPRAVLQTSVHSTLNALGISQTVPGDIAIMHHYRSPKQPDLPLDSLVVDLTLWRYNATLIRNVNKVLNRVFWNE</sequence>
<dbReference type="InterPro" id="IPR025609">
    <property type="entry name" value="Lsm14-like_N"/>
</dbReference>
<evidence type="ECO:0000256" key="3">
    <source>
        <dbReference type="ARBA" id="ARBA00022676"/>
    </source>
</evidence>
<evidence type="ECO:0000259" key="9">
    <source>
        <dbReference type="SMART" id="SM01271"/>
    </source>
</evidence>
<evidence type="ECO:0000313" key="11">
    <source>
        <dbReference type="RefSeq" id="XP_032801187.1"/>
    </source>
</evidence>
<dbReference type="EC" id="2.4.1.-" evidence="8"/>
<evidence type="ECO:0000256" key="7">
    <source>
        <dbReference type="ARBA" id="ARBA00023136"/>
    </source>
</evidence>
<evidence type="ECO:0000256" key="8">
    <source>
        <dbReference type="RuleBase" id="RU366017"/>
    </source>
</evidence>